<dbReference type="InterPro" id="IPR042097">
    <property type="entry name" value="Aminopeptidase_N-like_N_sf"/>
</dbReference>
<dbReference type="PANTHER" id="PTHR11533:SF299">
    <property type="entry name" value="AMINOPEPTIDASE"/>
    <property type="match status" value="1"/>
</dbReference>
<dbReference type="InterPro" id="IPR027268">
    <property type="entry name" value="Peptidase_M4/M1_CTD_sf"/>
</dbReference>
<dbReference type="SUPFAM" id="SSF63737">
    <property type="entry name" value="Leukotriene A4 hydrolase N-terminal domain"/>
    <property type="match status" value="1"/>
</dbReference>
<dbReference type="Gene3D" id="1.10.390.10">
    <property type="entry name" value="Neutral Protease Domain 2"/>
    <property type="match status" value="1"/>
</dbReference>
<evidence type="ECO:0000259" key="2">
    <source>
        <dbReference type="Pfam" id="PF01433"/>
    </source>
</evidence>
<dbReference type="InterPro" id="IPR050344">
    <property type="entry name" value="Peptidase_M1_aminopeptidases"/>
</dbReference>
<comment type="caution">
    <text evidence="4">The sequence shown here is derived from an EMBL/GenBank/DDBJ whole genome shotgun (WGS) entry which is preliminary data.</text>
</comment>
<feature type="non-terminal residue" evidence="4">
    <location>
        <position position="1"/>
    </location>
</feature>
<keyword evidence="1" id="KW-0175">Coiled coil</keyword>
<evidence type="ECO:0008006" key="6">
    <source>
        <dbReference type="Google" id="ProtNLM"/>
    </source>
</evidence>
<dbReference type="InterPro" id="IPR014782">
    <property type="entry name" value="Peptidase_M1_dom"/>
</dbReference>
<keyword evidence="5" id="KW-1185">Reference proteome</keyword>
<dbReference type="GO" id="GO:0006508">
    <property type="term" value="P:proteolysis"/>
    <property type="evidence" value="ECO:0007669"/>
    <property type="project" value="TreeGrafter"/>
</dbReference>
<name>A0A8H7PYQ7_MORIS</name>
<organism evidence="4 5">
    <name type="scientific">Mortierella isabellina</name>
    <name type="common">Filamentous fungus</name>
    <name type="synonym">Umbelopsis isabellina</name>
    <dbReference type="NCBI Taxonomy" id="91625"/>
    <lineage>
        <taxon>Eukaryota</taxon>
        <taxon>Fungi</taxon>
        <taxon>Fungi incertae sedis</taxon>
        <taxon>Mucoromycota</taxon>
        <taxon>Mucoromycotina</taxon>
        <taxon>Umbelopsidomycetes</taxon>
        <taxon>Umbelopsidales</taxon>
        <taxon>Umbelopsidaceae</taxon>
        <taxon>Umbelopsis</taxon>
    </lineage>
</organism>
<dbReference type="GO" id="GO:0016020">
    <property type="term" value="C:membrane"/>
    <property type="evidence" value="ECO:0007669"/>
    <property type="project" value="TreeGrafter"/>
</dbReference>
<dbReference type="EMBL" id="JAEPQZ010000003">
    <property type="protein sequence ID" value="KAG2183149.1"/>
    <property type="molecule type" value="Genomic_DNA"/>
</dbReference>
<accession>A0A8H7PYQ7</accession>
<dbReference type="Gene3D" id="1.25.10.10">
    <property type="entry name" value="Leucine-rich Repeat Variant"/>
    <property type="match status" value="1"/>
</dbReference>
<dbReference type="Pfam" id="PF17900">
    <property type="entry name" value="Peptidase_M1_N"/>
    <property type="match status" value="1"/>
</dbReference>
<dbReference type="AlphaFoldDB" id="A0A8H7PYQ7"/>
<evidence type="ECO:0000259" key="3">
    <source>
        <dbReference type="Pfam" id="PF17900"/>
    </source>
</evidence>
<dbReference type="Pfam" id="PF13646">
    <property type="entry name" value="HEAT_2"/>
    <property type="match status" value="1"/>
</dbReference>
<dbReference type="Pfam" id="PF01433">
    <property type="entry name" value="Peptidase_M1"/>
    <property type="match status" value="1"/>
</dbReference>
<gene>
    <name evidence="4" type="ORF">INT43_006144</name>
</gene>
<sequence length="920" mass="104592">VAKSAFGNLLPNWCIKAKQLVAATQSFCNAISTMPHFCCNRRENGSASSTSFASASALNQYAPHMVVEPMHLDISLKFKDLSSKSVHVKVEHTFRYGKQLSLASARERSHIVLNGVAFENLEVTGEGVTHTYDGKEIKLHWNTPFEPQTERKVTLEYDVDHPVSGLFFDRKDCIPESEDEYVVTDHETEKARYWLACVDFPAVRTTLTWHITAPERFTSIANGAFVGEDVKDGYKTTNWKLDHVCPSYLTCFAVGDFIEVSDGEVDGKQVKLNELTQLLLFFGTKYYAAKCRKEEDIRRAFDETPAMIKWLQEKVGTPFPWPKYYQILLPTIGGAMENISFVTWTDIFLLDETLVQERKQLTDSVNIHEMALANLAHTYFGDLLVIKHFEHAWLKESWATYMEACWTQDHKSEDDFRAVMIDNAETYFDECDNYMRPIVTRKYDSSWDIFDMHTYPGGAWRIHMLRSLLGDATFWSGVQAYVAEHAQKTVQTSDFQTALEQASGLNLTRFFDEWIYSKGYPKLNAEYSYDSQTNQVKVVLNQTQVNEKEGIPLFGFPLELEVVDEQGNVHSNTAIFDREAKVITYIQLPSDSKPQIFRIDPQGKVLFSVDLTADQSVLENTAKSAKDIFNRMQAYYELVKNGSRASLKIVQKLVKEEPFYFVRVHAADALAKLKSPFALQILAEVLENEQNPLAISAIAEKCKIADKQIRQAALKVLKREKLPYLAENSVLTVLGAQRNPEDLEYLLQVAKDDNKIGQHGIVRAGALKALAFHRSEEAFKYLLTRTEVGTEPSRARPALVRALKQSAEWQDERNKKLAIEKLAELLRDEDQLVIKITIGQLATLKDKSKYDDIDASRALLAKDDHPFVDRKLKVLESSASGGDKASAERIEKLEERIKKLESKLLEQEAKEEAAKAKKQD</sequence>
<dbReference type="InterPro" id="IPR045357">
    <property type="entry name" value="Aminopeptidase_N-like_N"/>
</dbReference>
<dbReference type="GO" id="GO:0008270">
    <property type="term" value="F:zinc ion binding"/>
    <property type="evidence" value="ECO:0007669"/>
    <property type="project" value="InterPro"/>
</dbReference>
<reference evidence="4" key="1">
    <citation type="submission" date="2020-12" db="EMBL/GenBank/DDBJ databases">
        <title>Metabolic potential, ecology and presence of endohyphal bacteria is reflected in genomic diversity of Mucoromycotina.</title>
        <authorList>
            <person name="Muszewska A."/>
            <person name="Okrasinska A."/>
            <person name="Steczkiewicz K."/>
            <person name="Drgas O."/>
            <person name="Orlowska M."/>
            <person name="Perlinska-Lenart U."/>
            <person name="Aleksandrzak-Piekarczyk T."/>
            <person name="Szatraj K."/>
            <person name="Zielenkiewicz U."/>
            <person name="Pilsyk S."/>
            <person name="Malc E."/>
            <person name="Mieczkowski P."/>
            <person name="Kruszewska J.S."/>
            <person name="Biernat P."/>
            <person name="Pawlowska J."/>
        </authorList>
    </citation>
    <scope>NUCLEOTIDE SEQUENCE</scope>
    <source>
        <strain evidence="4">WA0000067209</strain>
    </source>
</reference>
<evidence type="ECO:0000256" key="1">
    <source>
        <dbReference type="SAM" id="Coils"/>
    </source>
</evidence>
<dbReference type="GO" id="GO:0005737">
    <property type="term" value="C:cytoplasm"/>
    <property type="evidence" value="ECO:0007669"/>
    <property type="project" value="TreeGrafter"/>
</dbReference>
<dbReference type="SUPFAM" id="SSF55486">
    <property type="entry name" value="Metalloproteases ('zincins'), catalytic domain"/>
    <property type="match status" value="1"/>
</dbReference>
<feature type="domain" description="Peptidase M1 membrane alanine aminopeptidase" evidence="2">
    <location>
        <begin position="300"/>
        <end position="514"/>
    </location>
</feature>
<protein>
    <recommendedName>
        <fullName evidence="6">Aminopeptidase</fullName>
    </recommendedName>
</protein>
<dbReference type="PANTHER" id="PTHR11533">
    <property type="entry name" value="PROTEASE M1 ZINC METALLOPROTEASE"/>
    <property type="match status" value="1"/>
</dbReference>
<dbReference type="OrthoDB" id="79562at2759"/>
<dbReference type="GO" id="GO:0070006">
    <property type="term" value="F:metalloaminopeptidase activity"/>
    <property type="evidence" value="ECO:0007669"/>
    <property type="project" value="TreeGrafter"/>
</dbReference>
<dbReference type="GO" id="GO:0043171">
    <property type="term" value="P:peptide catabolic process"/>
    <property type="evidence" value="ECO:0007669"/>
    <property type="project" value="TreeGrafter"/>
</dbReference>
<dbReference type="InterPro" id="IPR011989">
    <property type="entry name" value="ARM-like"/>
</dbReference>
<evidence type="ECO:0000313" key="5">
    <source>
        <dbReference type="Proteomes" id="UP000654370"/>
    </source>
</evidence>
<dbReference type="GO" id="GO:0005615">
    <property type="term" value="C:extracellular space"/>
    <property type="evidence" value="ECO:0007669"/>
    <property type="project" value="TreeGrafter"/>
</dbReference>
<dbReference type="GO" id="GO:0042277">
    <property type="term" value="F:peptide binding"/>
    <property type="evidence" value="ECO:0007669"/>
    <property type="project" value="TreeGrafter"/>
</dbReference>
<dbReference type="CDD" id="cd09603">
    <property type="entry name" value="M1_APN_like"/>
    <property type="match status" value="1"/>
</dbReference>
<feature type="domain" description="Aminopeptidase N-like N-terminal" evidence="3">
    <location>
        <begin position="102"/>
        <end position="249"/>
    </location>
</feature>
<proteinExistence type="predicted"/>
<evidence type="ECO:0000313" key="4">
    <source>
        <dbReference type="EMBL" id="KAG2183149.1"/>
    </source>
</evidence>
<dbReference type="InterPro" id="IPR016024">
    <property type="entry name" value="ARM-type_fold"/>
</dbReference>
<dbReference type="SUPFAM" id="SSF48371">
    <property type="entry name" value="ARM repeat"/>
    <property type="match status" value="1"/>
</dbReference>
<feature type="coiled-coil region" evidence="1">
    <location>
        <begin position="883"/>
        <end position="917"/>
    </location>
</feature>
<dbReference type="Gene3D" id="2.60.40.1730">
    <property type="entry name" value="tricorn interacting facor f3 domain"/>
    <property type="match status" value="1"/>
</dbReference>
<dbReference type="Proteomes" id="UP000654370">
    <property type="component" value="Unassembled WGS sequence"/>
</dbReference>